<protein>
    <recommendedName>
        <fullName evidence="1">OTU domain-containing protein</fullName>
    </recommendedName>
</protein>
<dbReference type="InterPro" id="IPR038765">
    <property type="entry name" value="Papain-like_cys_pep_sf"/>
</dbReference>
<dbReference type="Gene3D" id="3.90.70.80">
    <property type="match status" value="1"/>
</dbReference>
<dbReference type="EMBL" id="JBJQND010000006">
    <property type="protein sequence ID" value="KAL3873416.1"/>
    <property type="molecule type" value="Genomic_DNA"/>
</dbReference>
<organism evidence="2 3">
    <name type="scientific">Sinanodonta woodiana</name>
    <name type="common">Chinese pond mussel</name>
    <name type="synonym">Anodonta woodiana</name>
    <dbReference type="NCBI Taxonomy" id="1069815"/>
    <lineage>
        <taxon>Eukaryota</taxon>
        <taxon>Metazoa</taxon>
        <taxon>Spiralia</taxon>
        <taxon>Lophotrochozoa</taxon>
        <taxon>Mollusca</taxon>
        <taxon>Bivalvia</taxon>
        <taxon>Autobranchia</taxon>
        <taxon>Heteroconchia</taxon>
        <taxon>Palaeoheterodonta</taxon>
        <taxon>Unionida</taxon>
        <taxon>Unionoidea</taxon>
        <taxon>Unionidae</taxon>
        <taxon>Unioninae</taxon>
        <taxon>Sinanodonta</taxon>
    </lineage>
</organism>
<evidence type="ECO:0000313" key="2">
    <source>
        <dbReference type="EMBL" id="KAL3873416.1"/>
    </source>
</evidence>
<dbReference type="InterPro" id="IPR003323">
    <property type="entry name" value="OTU_dom"/>
</dbReference>
<sequence length="107" mass="11895">MTNYVNDVYGNPITTGDGNCLHNAISILLLGNESLATLLRYLTCIQLVKNMDAYMNHLISNDLYFVSSDYDEACFDASISGAFSNTWHLLALSDVIMCPNKKHIPKC</sequence>
<dbReference type="SUPFAM" id="SSF54001">
    <property type="entry name" value="Cysteine proteinases"/>
    <property type="match status" value="1"/>
</dbReference>
<dbReference type="Pfam" id="PF02338">
    <property type="entry name" value="OTU"/>
    <property type="match status" value="1"/>
</dbReference>
<dbReference type="Proteomes" id="UP001634394">
    <property type="component" value="Unassembled WGS sequence"/>
</dbReference>
<comment type="caution">
    <text evidence="2">The sequence shown here is derived from an EMBL/GenBank/DDBJ whole genome shotgun (WGS) entry which is preliminary data.</text>
</comment>
<dbReference type="AlphaFoldDB" id="A0ABD3WJB5"/>
<keyword evidence="3" id="KW-1185">Reference proteome</keyword>
<proteinExistence type="predicted"/>
<reference evidence="2 3" key="1">
    <citation type="submission" date="2024-11" db="EMBL/GenBank/DDBJ databases">
        <title>Chromosome-level genome assembly of the freshwater bivalve Anodonta woodiana.</title>
        <authorList>
            <person name="Chen X."/>
        </authorList>
    </citation>
    <scope>NUCLEOTIDE SEQUENCE [LARGE SCALE GENOMIC DNA]</scope>
    <source>
        <strain evidence="2">MN2024</strain>
        <tissue evidence="2">Gills</tissue>
    </source>
</reference>
<accession>A0ABD3WJB5</accession>
<gene>
    <name evidence="2" type="ORF">ACJMK2_036536</name>
</gene>
<feature type="domain" description="OTU" evidence="1">
    <location>
        <begin position="16"/>
        <end position="99"/>
    </location>
</feature>
<evidence type="ECO:0000259" key="1">
    <source>
        <dbReference type="Pfam" id="PF02338"/>
    </source>
</evidence>
<evidence type="ECO:0000313" key="3">
    <source>
        <dbReference type="Proteomes" id="UP001634394"/>
    </source>
</evidence>
<name>A0ABD3WJB5_SINWO</name>